<name>A0A512DWG9_9PROT</name>
<keyword evidence="3" id="KW-1003">Cell membrane</keyword>
<proteinExistence type="inferred from homology"/>
<feature type="transmembrane region" description="Helical" evidence="9">
    <location>
        <begin position="189"/>
        <end position="216"/>
    </location>
</feature>
<keyword evidence="10" id="KW-0732">Signal</keyword>
<protein>
    <submittedName>
        <fullName evidence="12">ABC transporter permease</fullName>
    </submittedName>
</protein>
<dbReference type="PANTHER" id="PTHR43386">
    <property type="entry name" value="OLIGOPEPTIDE TRANSPORT SYSTEM PERMEASE PROTEIN APPC"/>
    <property type="match status" value="1"/>
</dbReference>
<accession>A0A512DWG9</accession>
<evidence type="ECO:0000256" key="5">
    <source>
        <dbReference type="ARBA" id="ARBA00022856"/>
    </source>
</evidence>
<keyword evidence="13" id="KW-1185">Reference proteome</keyword>
<sequence>MTFTFSRRRAAGAALIGALALFGTLGPAVIAADPAQQDLLAPLAPPGGDYLLGTDHYGRSLLARLAHATRLSLGLAVLTVLSAAIPGTLLGIAAAWAGGIADRALGIVSDMILALPGLLLVLLLAAFAPGQFLPLYLGLALAQWVEYFRVTRATARTLLSRPHVEASRLLGFGPGYIARRLILPELAPVLATLMAFNMGTAVLAISTLSFIGVGLHPPTAEWGSMATELLPYYFEAPFHVLMPAAMILLTVLGFHLLAGEDRS</sequence>
<keyword evidence="8 9" id="KW-0472">Membrane</keyword>
<keyword evidence="4 9" id="KW-0812">Transmembrane</keyword>
<feature type="transmembrane region" description="Helical" evidence="9">
    <location>
        <begin position="71"/>
        <end position="97"/>
    </location>
</feature>
<comment type="similarity">
    <text evidence="9">Belongs to the binding-protein-dependent transport system permease family.</text>
</comment>
<keyword evidence="7 9" id="KW-1133">Transmembrane helix</keyword>
<dbReference type="GO" id="GO:0071916">
    <property type="term" value="F:dipeptide transmembrane transporter activity"/>
    <property type="evidence" value="ECO:0007669"/>
    <property type="project" value="TreeGrafter"/>
</dbReference>
<reference evidence="12 13" key="1">
    <citation type="submission" date="2019-07" db="EMBL/GenBank/DDBJ databases">
        <title>Whole genome shotgun sequence of Skermanella aerolata NBRC 106429.</title>
        <authorList>
            <person name="Hosoyama A."/>
            <person name="Uohara A."/>
            <person name="Ohji S."/>
            <person name="Ichikawa N."/>
        </authorList>
    </citation>
    <scope>NUCLEOTIDE SEQUENCE [LARGE SCALE GENOMIC DNA]</scope>
    <source>
        <strain evidence="12 13">NBRC 106429</strain>
    </source>
</reference>
<gene>
    <name evidence="12" type="ORF">SAE02_49650</name>
</gene>
<dbReference type="SUPFAM" id="SSF161098">
    <property type="entry name" value="MetI-like"/>
    <property type="match status" value="1"/>
</dbReference>
<dbReference type="Proteomes" id="UP000321523">
    <property type="component" value="Unassembled WGS sequence"/>
</dbReference>
<dbReference type="PANTHER" id="PTHR43386:SF1">
    <property type="entry name" value="D,D-DIPEPTIDE TRANSPORT SYSTEM PERMEASE PROTEIN DDPC-RELATED"/>
    <property type="match status" value="1"/>
</dbReference>
<evidence type="ECO:0000256" key="7">
    <source>
        <dbReference type="ARBA" id="ARBA00022989"/>
    </source>
</evidence>
<feature type="chain" id="PRO_5022208179" evidence="10">
    <location>
        <begin position="32"/>
        <end position="263"/>
    </location>
</feature>
<feature type="transmembrane region" description="Helical" evidence="9">
    <location>
        <begin position="236"/>
        <end position="258"/>
    </location>
</feature>
<dbReference type="InterPro" id="IPR050366">
    <property type="entry name" value="BP-dependent_transpt_permease"/>
</dbReference>
<keyword evidence="2 9" id="KW-0813">Transport</keyword>
<evidence type="ECO:0000256" key="9">
    <source>
        <dbReference type="RuleBase" id="RU363032"/>
    </source>
</evidence>
<feature type="transmembrane region" description="Helical" evidence="9">
    <location>
        <begin position="133"/>
        <end position="150"/>
    </location>
</feature>
<comment type="caution">
    <text evidence="12">The sequence shown here is derived from an EMBL/GenBank/DDBJ whole genome shotgun (WGS) entry which is preliminary data.</text>
</comment>
<dbReference type="AlphaFoldDB" id="A0A512DWG9"/>
<dbReference type="Gene3D" id="1.10.3720.10">
    <property type="entry name" value="MetI-like"/>
    <property type="match status" value="1"/>
</dbReference>
<evidence type="ECO:0000256" key="6">
    <source>
        <dbReference type="ARBA" id="ARBA00022927"/>
    </source>
</evidence>
<comment type="subcellular location">
    <subcellularLocation>
        <location evidence="1 9">Cell membrane</location>
        <topology evidence="1 9">Multi-pass membrane protein</topology>
    </subcellularLocation>
</comment>
<evidence type="ECO:0000313" key="13">
    <source>
        <dbReference type="Proteomes" id="UP000321523"/>
    </source>
</evidence>
<evidence type="ECO:0000256" key="4">
    <source>
        <dbReference type="ARBA" id="ARBA00022692"/>
    </source>
</evidence>
<organism evidence="12 13">
    <name type="scientific">Skermanella aerolata</name>
    <dbReference type="NCBI Taxonomy" id="393310"/>
    <lineage>
        <taxon>Bacteria</taxon>
        <taxon>Pseudomonadati</taxon>
        <taxon>Pseudomonadota</taxon>
        <taxon>Alphaproteobacteria</taxon>
        <taxon>Rhodospirillales</taxon>
        <taxon>Azospirillaceae</taxon>
        <taxon>Skermanella</taxon>
    </lineage>
</organism>
<dbReference type="EMBL" id="BJYZ01000023">
    <property type="protein sequence ID" value="GEO40817.1"/>
    <property type="molecule type" value="Genomic_DNA"/>
</dbReference>
<evidence type="ECO:0000256" key="3">
    <source>
        <dbReference type="ARBA" id="ARBA00022475"/>
    </source>
</evidence>
<dbReference type="InterPro" id="IPR000515">
    <property type="entry name" value="MetI-like"/>
</dbReference>
<dbReference type="PROSITE" id="PS50928">
    <property type="entry name" value="ABC_TM1"/>
    <property type="match status" value="1"/>
</dbReference>
<feature type="domain" description="ABC transmembrane type-1" evidence="11">
    <location>
        <begin position="69"/>
        <end position="258"/>
    </location>
</feature>
<evidence type="ECO:0000256" key="1">
    <source>
        <dbReference type="ARBA" id="ARBA00004651"/>
    </source>
</evidence>
<dbReference type="GO" id="GO:0005886">
    <property type="term" value="C:plasma membrane"/>
    <property type="evidence" value="ECO:0007669"/>
    <property type="project" value="UniProtKB-SubCell"/>
</dbReference>
<evidence type="ECO:0000256" key="8">
    <source>
        <dbReference type="ARBA" id="ARBA00023136"/>
    </source>
</evidence>
<dbReference type="InterPro" id="IPR035906">
    <property type="entry name" value="MetI-like_sf"/>
</dbReference>
<feature type="signal peptide" evidence="10">
    <location>
        <begin position="1"/>
        <end position="31"/>
    </location>
</feature>
<dbReference type="CDD" id="cd06261">
    <property type="entry name" value="TM_PBP2"/>
    <property type="match status" value="1"/>
</dbReference>
<dbReference type="Pfam" id="PF00528">
    <property type="entry name" value="BPD_transp_1"/>
    <property type="match status" value="1"/>
</dbReference>
<feature type="transmembrane region" description="Helical" evidence="9">
    <location>
        <begin position="104"/>
        <end position="127"/>
    </location>
</feature>
<dbReference type="GO" id="GO:0015031">
    <property type="term" value="P:protein transport"/>
    <property type="evidence" value="ECO:0007669"/>
    <property type="project" value="UniProtKB-KW"/>
</dbReference>
<evidence type="ECO:0000313" key="12">
    <source>
        <dbReference type="EMBL" id="GEO40817.1"/>
    </source>
</evidence>
<keyword evidence="6" id="KW-0653">Protein transport</keyword>
<keyword evidence="5" id="KW-0571">Peptide transport</keyword>
<evidence type="ECO:0000256" key="10">
    <source>
        <dbReference type="SAM" id="SignalP"/>
    </source>
</evidence>
<evidence type="ECO:0000259" key="11">
    <source>
        <dbReference type="PROSITE" id="PS50928"/>
    </source>
</evidence>
<evidence type="ECO:0000256" key="2">
    <source>
        <dbReference type="ARBA" id="ARBA00022448"/>
    </source>
</evidence>